<evidence type="ECO:0000256" key="1">
    <source>
        <dbReference type="HAMAP-Rule" id="MF_00991"/>
    </source>
</evidence>
<dbReference type="NCBIfam" id="TIGR03664">
    <property type="entry name" value="fut_nucase"/>
    <property type="match status" value="1"/>
</dbReference>
<keyword evidence="1 4" id="KW-0378">Hydrolase</keyword>
<feature type="domain" description="Nucleoside phosphorylase" evidence="3">
    <location>
        <begin position="60"/>
        <end position="218"/>
    </location>
</feature>
<dbReference type="SUPFAM" id="SSF53167">
    <property type="entry name" value="Purine and uridine phosphorylases"/>
    <property type="match status" value="1"/>
</dbReference>
<comment type="function">
    <text evidence="1">Catalyzes the hydrolysis of futalosine (FL) to dehypoxanthine futalosine (DHFL) and hypoxanthine, a step in the biosynthesis of menaquinone (MK, vitamin K2).</text>
</comment>
<dbReference type="GO" id="GO:0008930">
    <property type="term" value="F:methylthioadenosine nucleosidase activity"/>
    <property type="evidence" value="ECO:0007669"/>
    <property type="project" value="TreeGrafter"/>
</dbReference>
<organism evidence="4 5">
    <name type="scientific">Streptomyces minutiscleroticus</name>
    <dbReference type="NCBI Taxonomy" id="68238"/>
    <lineage>
        <taxon>Bacteria</taxon>
        <taxon>Bacillati</taxon>
        <taxon>Actinomycetota</taxon>
        <taxon>Actinomycetes</taxon>
        <taxon>Kitasatosporales</taxon>
        <taxon>Streptomycetaceae</taxon>
        <taxon>Streptomyces</taxon>
    </lineage>
</organism>
<dbReference type="NCBIfam" id="NF006087">
    <property type="entry name" value="PRK08236.1"/>
    <property type="match status" value="1"/>
</dbReference>
<dbReference type="AlphaFoldDB" id="A0A918KIV6"/>
<keyword evidence="5" id="KW-1185">Reference proteome</keyword>
<dbReference type="GO" id="GO:0009116">
    <property type="term" value="P:nucleoside metabolic process"/>
    <property type="evidence" value="ECO:0007669"/>
    <property type="project" value="InterPro"/>
</dbReference>
<dbReference type="Proteomes" id="UP000619244">
    <property type="component" value="Unassembled WGS sequence"/>
</dbReference>
<evidence type="ECO:0000259" key="3">
    <source>
        <dbReference type="Pfam" id="PF01048"/>
    </source>
</evidence>
<reference evidence="4" key="1">
    <citation type="journal article" date="2014" name="Int. J. Syst. Evol. Microbiol.">
        <title>Complete genome sequence of Corynebacterium casei LMG S-19264T (=DSM 44701T), isolated from a smear-ripened cheese.</title>
        <authorList>
            <consortium name="US DOE Joint Genome Institute (JGI-PGF)"/>
            <person name="Walter F."/>
            <person name="Albersmeier A."/>
            <person name="Kalinowski J."/>
            <person name="Ruckert C."/>
        </authorList>
    </citation>
    <scope>NUCLEOTIDE SEQUENCE</scope>
    <source>
        <strain evidence="4">JCM 4790</strain>
    </source>
</reference>
<gene>
    <name evidence="1 4" type="primary">mqnB</name>
    <name evidence="4" type="ORF">GCM10010358_17200</name>
</gene>
<comment type="similarity">
    <text evidence="1">Belongs to the PNP/UDP phosphorylase family. Futalosine hydrolase subfamily.</text>
</comment>
<dbReference type="GO" id="GO:0008782">
    <property type="term" value="F:adenosylhomocysteine nucleosidase activity"/>
    <property type="evidence" value="ECO:0007669"/>
    <property type="project" value="TreeGrafter"/>
</dbReference>
<dbReference type="PANTHER" id="PTHR46832:SF2">
    <property type="entry name" value="FUTALOSINE HYDROLASE"/>
    <property type="match status" value="1"/>
</dbReference>
<dbReference type="GO" id="GO:0019284">
    <property type="term" value="P:L-methionine salvage from S-adenosylmethionine"/>
    <property type="evidence" value="ECO:0007669"/>
    <property type="project" value="TreeGrafter"/>
</dbReference>
<dbReference type="GO" id="GO:0005829">
    <property type="term" value="C:cytosol"/>
    <property type="evidence" value="ECO:0007669"/>
    <property type="project" value="TreeGrafter"/>
</dbReference>
<dbReference type="InterPro" id="IPR019963">
    <property type="entry name" value="FL_hydrolase_MqnB"/>
</dbReference>
<dbReference type="PANTHER" id="PTHR46832">
    <property type="entry name" value="5'-METHYLTHIOADENOSINE/S-ADENOSYLHOMOCYSTEINE NUCLEOSIDASE"/>
    <property type="match status" value="1"/>
</dbReference>
<dbReference type="InterPro" id="IPR035994">
    <property type="entry name" value="Nucleoside_phosphorylase_sf"/>
</dbReference>
<evidence type="ECO:0000256" key="2">
    <source>
        <dbReference type="NCBIfam" id="TIGR03664"/>
    </source>
</evidence>
<proteinExistence type="inferred from homology"/>
<dbReference type="EC" id="3.2.2.26" evidence="1 2"/>
<dbReference type="Gene3D" id="3.40.50.1580">
    <property type="entry name" value="Nucleoside phosphorylase domain"/>
    <property type="match status" value="1"/>
</dbReference>
<dbReference type="InterPro" id="IPR000845">
    <property type="entry name" value="Nucleoside_phosphorylase_d"/>
</dbReference>
<dbReference type="GO" id="GO:0009234">
    <property type="term" value="P:menaquinone biosynthetic process"/>
    <property type="evidence" value="ECO:0007669"/>
    <property type="project" value="UniProtKB-UniRule"/>
</dbReference>
<dbReference type="RefSeq" id="WP_190189554.1">
    <property type="nucleotide sequence ID" value="NZ_BMVU01000004.1"/>
</dbReference>
<dbReference type="Pfam" id="PF01048">
    <property type="entry name" value="PNP_UDP_1"/>
    <property type="match status" value="1"/>
</dbReference>
<dbReference type="EMBL" id="BMVU01000004">
    <property type="protein sequence ID" value="GGX63377.1"/>
    <property type="molecule type" value="Genomic_DNA"/>
</dbReference>
<evidence type="ECO:0000313" key="4">
    <source>
        <dbReference type="EMBL" id="GGX63377.1"/>
    </source>
</evidence>
<reference evidence="4" key="2">
    <citation type="submission" date="2020-09" db="EMBL/GenBank/DDBJ databases">
        <authorList>
            <person name="Sun Q."/>
            <person name="Ohkuma M."/>
        </authorList>
    </citation>
    <scope>NUCLEOTIDE SEQUENCE</scope>
    <source>
        <strain evidence="4">JCM 4790</strain>
    </source>
</reference>
<dbReference type="CDD" id="cd17766">
    <property type="entry name" value="futalosine_nucleosidase_MqnB"/>
    <property type="match status" value="1"/>
</dbReference>
<comment type="pathway">
    <text evidence="1">Quinol/quinone metabolism; menaquinone biosynthesis.</text>
</comment>
<keyword evidence="1" id="KW-0474">Menaquinone biosynthesis</keyword>
<comment type="caution">
    <text evidence="4">The sequence shown here is derived from an EMBL/GenBank/DDBJ whole genome shotgun (WGS) entry which is preliminary data.</text>
</comment>
<sequence>MVVQAREGRLTTSGTPFLVATAVPAERDAVARAFPGPAREVPLPGAVLHRTGAFDLLAVGVGPAAAAAGTATALTAAALAGAPYRLVVSAGIGGGFAPAAPVGSLVVADEITVADLGAETPDGFVPVTGLGFGTVTHRPPEALVRDIADVTGARPGTVLTVSTVTGSAERSAELLARHPRALAEAMEGFGVAEAAAPHGTPVLEIRAVSNPIGPRDRAAWRIGDALAALTGAFGKLAPVLERWNTHDPR</sequence>
<name>A0A918KIV6_9ACTN</name>
<dbReference type="HAMAP" id="MF_00991">
    <property type="entry name" value="MqnB"/>
    <property type="match status" value="1"/>
</dbReference>
<comment type="catalytic activity">
    <reaction evidence="1">
        <text>futalosine + H2O = dehypoxanthine futalosine + hypoxanthine</text>
        <dbReference type="Rhea" id="RHEA:25904"/>
        <dbReference type="ChEBI" id="CHEBI:15377"/>
        <dbReference type="ChEBI" id="CHEBI:17368"/>
        <dbReference type="ChEBI" id="CHEBI:58863"/>
        <dbReference type="ChEBI" id="CHEBI:58864"/>
        <dbReference type="EC" id="3.2.2.26"/>
    </reaction>
</comment>
<evidence type="ECO:0000313" key="5">
    <source>
        <dbReference type="Proteomes" id="UP000619244"/>
    </source>
</evidence>
<protein>
    <recommendedName>
        <fullName evidence="1 2">Futalosine hydrolase</fullName>
        <shortName evidence="1">FL hydrolase</shortName>
        <ecNumber evidence="1 2">3.2.2.26</ecNumber>
    </recommendedName>
    <alternativeName>
        <fullName evidence="1">Futalosine nucleosidase</fullName>
    </alternativeName>
    <alternativeName>
        <fullName evidence="1">Menaquinone biosynthetic enzyme MqnB</fullName>
    </alternativeName>
</protein>
<accession>A0A918KIV6</accession>